<evidence type="ECO:0000313" key="2">
    <source>
        <dbReference type="EMBL" id="CAA7265008.1"/>
    </source>
</evidence>
<dbReference type="OrthoDB" id="3064818at2759"/>
<name>A0A8S0W6R6_CYCAE</name>
<dbReference type="Proteomes" id="UP000467700">
    <property type="component" value="Unassembled WGS sequence"/>
</dbReference>
<protein>
    <submittedName>
        <fullName evidence="2">Uncharacterized protein</fullName>
    </submittedName>
</protein>
<sequence length="991" mass="111314">MTEHGTTEPQSHDREQAIKDMRACIERLEKVVEDAVEAKSTVTDVLERLKGAGATHKEAEDFGKQFIQLFKARHGSVEGPGSQQIEGEREGTPEGLNEDEAAEFRRKRDSLLGEQPQGNEEEAARRRRAVDAAEWQLVLVKLATVAARPDSSAGKGSFSELLKIFDRSSASTSRSIPSTVLDGAPHLRNLSSNAIKDPHLDETWRLRLLFAGKETIDSIVDHLQAQPVDQPLPRSIWRLLVQDQYVDFEKLFASMDPNYNHNDDPKDFGGGFALVKKELATAKKTLWTEADWIRVFAAWREGTILLYPHRLEELQAYSRLVSDVFRACPNDPSNGICFDLESHQRYAKSPYRLDDKAQSFVSILGQVFHGTKRQSDSSLDGRLPPKHPTVPCYNCNLVSVVVSTEQETSRRAMLLSKLAEEKELALAAQRVADLAAVGPKQFVKTDANLKRPAAAPLDVPPRYRRGFVWSNSASLCESPATLLTLSAPPLPSPPSHLIDDPALISSLSAMQGFVKVDTPFNVDRLESLLSDHPNRPFVDSVIRGLREGFWPFEDGDWDKDATEPLSNFASEVEDLDAIRAFRDKELAAERWSDPLPITDLLPGMMSSPMFVAWQKEKPRVITDHSASGLNDGIPRTEAKVHYDDMRTFGQILFNARLKKLGIEGLLVYMDDFYGWDFADNLIKFRGRRRPRRQVLLLTFWEAIGCPYEDRKQEDGDCLKIIGFWVDPNRGSISLPPDSVDTIVTHITSFLAHPKCSPILHDWQRLGGHLNWLFNVLPCGRPALSGLFRKIRGKTHSSSPVFLNRTVCKELTWLAGVIRHAIGVHFVDSLNWTDDKADIVLWMDASLRLALSFYYSGNGFVYQLQPPPPGTAIDIFFLELIAIMSAIFHVASFKSPPRRILLFTDSLDAVGLLNLLAASEDQHNAPLLGIAEVILTSGVDLRVRHIPGKDNIRADMLSRLLLEDFHRRFPADRVQLFDPPRVLLPACWRECF</sequence>
<gene>
    <name evidence="2" type="ORF">AAE3_LOCUS7088</name>
</gene>
<dbReference type="InterPro" id="IPR052055">
    <property type="entry name" value="Hepadnavirus_pol/RT"/>
</dbReference>
<comment type="caution">
    <text evidence="2">The sequence shown here is derived from an EMBL/GenBank/DDBJ whole genome shotgun (WGS) entry which is preliminary data.</text>
</comment>
<dbReference type="InterPro" id="IPR012337">
    <property type="entry name" value="RNaseH-like_sf"/>
</dbReference>
<dbReference type="PANTHER" id="PTHR33050">
    <property type="entry name" value="REVERSE TRANSCRIPTASE DOMAIN-CONTAINING PROTEIN"/>
    <property type="match status" value="1"/>
</dbReference>
<dbReference type="InterPro" id="IPR043502">
    <property type="entry name" value="DNA/RNA_pol_sf"/>
</dbReference>
<evidence type="ECO:0000256" key="1">
    <source>
        <dbReference type="SAM" id="MobiDB-lite"/>
    </source>
</evidence>
<organism evidence="2 3">
    <name type="scientific">Cyclocybe aegerita</name>
    <name type="common">Black poplar mushroom</name>
    <name type="synonym">Agrocybe aegerita</name>
    <dbReference type="NCBI Taxonomy" id="1973307"/>
    <lineage>
        <taxon>Eukaryota</taxon>
        <taxon>Fungi</taxon>
        <taxon>Dikarya</taxon>
        <taxon>Basidiomycota</taxon>
        <taxon>Agaricomycotina</taxon>
        <taxon>Agaricomycetes</taxon>
        <taxon>Agaricomycetidae</taxon>
        <taxon>Agaricales</taxon>
        <taxon>Agaricineae</taxon>
        <taxon>Bolbitiaceae</taxon>
        <taxon>Cyclocybe</taxon>
    </lineage>
</organism>
<reference evidence="2 3" key="1">
    <citation type="submission" date="2020-01" db="EMBL/GenBank/DDBJ databases">
        <authorList>
            <person name="Gupta K D."/>
        </authorList>
    </citation>
    <scope>NUCLEOTIDE SEQUENCE [LARGE SCALE GENOMIC DNA]</scope>
</reference>
<dbReference type="SUPFAM" id="SSF56672">
    <property type="entry name" value="DNA/RNA polymerases"/>
    <property type="match status" value="1"/>
</dbReference>
<dbReference type="EMBL" id="CACVBS010000046">
    <property type="protein sequence ID" value="CAA7265008.1"/>
    <property type="molecule type" value="Genomic_DNA"/>
</dbReference>
<dbReference type="SUPFAM" id="SSF53098">
    <property type="entry name" value="Ribonuclease H-like"/>
    <property type="match status" value="1"/>
</dbReference>
<dbReference type="PANTHER" id="PTHR33050:SF7">
    <property type="entry name" value="RIBONUCLEASE H"/>
    <property type="match status" value="1"/>
</dbReference>
<evidence type="ECO:0000313" key="3">
    <source>
        <dbReference type="Proteomes" id="UP000467700"/>
    </source>
</evidence>
<proteinExistence type="predicted"/>
<accession>A0A8S0W6R6</accession>
<keyword evidence="3" id="KW-1185">Reference proteome</keyword>
<feature type="region of interest" description="Disordered" evidence="1">
    <location>
        <begin position="107"/>
        <end position="126"/>
    </location>
</feature>
<feature type="region of interest" description="Disordered" evidence="1">
    <location>
        <begin position="75"/>
        <end position="100"/>
    </location>
</feature>
<dbReference type="AlphaFoldDB" id="A0A8S0W6R6"/>